<evidence type="ECO:0000313" key="2">
    <source>
        <dbReference type="Proteomes" id="UP000182179"/>
    </source>
</evidence>
<dbReference type="Proteomes" id="UP000182179">
    <property type="component" value="Unassembled WGS sequence"/>
</dbReference>
<name>A0A1H5FN09_9PSED</name>
<evidence type="ECO:0008006" key="3">
    <source>
        <dbReference type="Google" id="ProtNLM"/>
    </source>
</evidence>
<proteinExistence type="predicted"/>
<comment type="caution">
    <text evidence="1">The sequence shown here is derived from an EMBL/GenBank/DDBJ whole genome shotgun (WGS) entry which is preliminary data.</text>
</comment>
<keyword evidence="2" id="KW-1185">Reference proteome</keyword>
<protein>
    <recommendedName>
        <fullName evidence="3">PH domain-containing protein</fullName>
    </recommendedName>
</protein>
<gene>
    <name evidence="1" type="ORF">SAMN04515675_3706</name>
</gene>
<accession>A0A1H5FN09</accession>
<dbReference type="EMBL" id="FNTS01000002">
    <property type="protein sequence ID" value="SEE04797.1"/>
    <property type="molecule type" value="Genomic_DNA"/>
</dbReference>
<sequence>MMNEAKPIDPQELVKWLVALSRAIHPDRSHALRGNAAQDALRPL</sequence>
<evidence type="ECO:0000313" key="1">
    <source>
        <dbReference type="EMBL" id="SEE04797.1"/>
    </source>
</evidence>
<reference evidence="1 2" key="1">
    <citation type="submission" date="2016-10" db="EMBL/GenBank/DDBJ databases">
        <authorList>
            <person name="Varghese N."/>
            <person name="Submissions S."/>
        </authorList>
    </citation>
    <scope>NUCLEOTIDE SEQUENCE [LARGE SCALE GENOMIC DNA]</scope>
    <source>
        <strain evidence="1 2">BS2773</strain>
    </source>
</reference>
<organism evidence="1 2">
    <name type="scientific">Pseudomonas costantinii</name>
    <dbReference type="NCBI Taxonomy" id="168469"/>
    <lineage>
        <taxon>Bacteria</taxon>
        <taxon>Pseudomonadati</taxon>
        <taxon>Pseudomonadota</taxon>
        <taxon>Gammaproteobacteria</taxon>
        <taxon>Pseudomonadales</taxon>
        <taxon>Pseudomonadaceae</taxon>
        <taxon>Pseudomonas</taxon>
    </lineage>
</organism>